<feature type="compositionally biased region" description="Basic and acidic residues" evidence="3">
    <location>
        <begin position="144"/>
        <end position="156"/>
    </location>
</feature>
<sequence>MFPPGSEGFDMSQLLQQAQRMQEQLLSAQQDLSEAEATGSAGGGLVRATVTGAGELTDLQLDPSVVDPDDVETLADLIIAAVRDAHAEIQRRANEQLGSINDDVAGLLGGAGGAANPLAGLFGGGAPGTPGAPDTPTAPGTIRGEIEGDDRPSGQG</sequence>
<evidence type="ECO:0000313" key="5">
    <source>
        <dbReference type="Proteomes" id="UP000182977"/>
    </source>
</evidence>
<dbReference type="EMBL" id="LT629791">
    <property type="protein sequence ID" value="SDU26250.1"/>
    <property type="molecule type" value="Genomic_DNA"/>
</dbReference>
<evidence type="ECO:0000313" key="4">
    <source>
        <dbReference type="EMBL" id="SDU26250.1"/>
    </source>
</evidence>
<dbReference type="STRING" id="419479.SAMN04488563_0814"/>
<dbReference type="GO" id="GO:0003677">
    <property type="term" value="F:DNA binding"/>
    <property type="evidence" value="ECO:0007669"/>
    <property type="project" value="UniProtKB-UniRule"/>
</dbReference>
<accession>A0A1H2H313</accession>
<dbReference type="HAMAP" id="MF_00274">
    <property type="entry name" value="DNA_YbaB_EbfC"/>
    <property type="match status" value="1"/>
</dbReference>
<dbReference type="Proteomes" id="UP000182977">
    <property type="component" value="Chromosome I"/>
</dbReference>
<evidence type="ECO:0000256" key="3">
    <source>
        <dbReference type="SAM" id="MobiDB-lite"/>
    </source>
</evidence>
<reference evidence="5" key="1">
    <citation type="submission" date="2016-10" db="EMBL/GenBank/DDBJ databases">
        <authorList>
            <person name="Varghese N."/>
            <person name="Submissions S."/>
        </authorList>
    </citation>
    <scope>NUCLEOTIDE SEQUENCE [LARGE SCALE GENOMIC DNA]</scope>
    <source>
        <strain evidence="5">DSM 45079</strain>
    </source>
</reference>
<feature type="region of interest" description="Disordered" evidence="3">
    <location>
        <begin position="20"/>
        <end position="46"/>
    </location>
</feature>
<dbReference type="InterPro" id="IPR036894">
    <property type="entry name" value="YbaB-like_sf"/>
</dbReference>
<dbReference type="NCBIfam" id="TIGR00103">
    <property type="entry name" value="DNA_YbaB_EbfC"/>
    <property type="match status" value="1"/>
</dbReference>
<dbReference type="Pfam" id="PF02575">
    <property type="entry name" value="YbaB_DNA_bd"/>
    <property type="match status" value="1"/>
</dbReference>
<dbReference type="AlphaFoldDB" id="A0A1H2H313"/>
<dbReference type="SUPFAM" id="SSF82607">
    <property type="entry name" value="YbaB-like"/>
    <property type="match status" value="1"/>
</dbReference>
<dbReference type="PANTHER" id="PTHR33449">
    <property type="entry name" value="NUCLEOID-ASSOCIATED PROTEIN YBAB"/>
    <property type="match status" value="1"/>
</dbReference>
<name>A0A1H2H313_9ACTN</name>
<comment type="similarity">
    <text evidence="2">Belongs to the YbaB/EbfC family.</text>
</comment>
<dbReference type="PANTHER" id="PTHR33449:SF1">
    <property type="entry name" value="NUCLEOID-ASSOCIATED PROTEIN YBAB"/>
    <property type="match status" value="1"/>
</dbReference>
<feature type="region of interest" description="Disordered" evidence="3">
    <location>
        <begin position="121"/>
        <end position="156"/>
    </location>
</feature>
<protein>
    <recommendedName>
        <fullName evidence="2">Nucleoid-associated protein SAMN04488563_0814</fullName>
    </recommendedName>
</protein>
<evidence type="ECO:0000256" key="1">
    <source>
        <dbReference type="ARBA" id="ARBA00023125"/>
    </source>
</evidence>
<dbReference type="GO" id="GO:0005829">
    <property type="term" value="C:cytosol"/>
    <property type="evidence" value="ECO:0007669"/>
    <property type="project" value="TreeGrafter"/>
</dbReference>
<dbReference type="Gene3D" id="3.30.1310.10">
    <property type="entry name" value="Nucleoid-associated protein YbaB-like domain"/>
    <property type="match status" value="1"/>
</dbReference>
<keyword evidence="2" id="KW-0963">Cytoplasm</keyword>
<feature type="compositionally biased region" description="Low complexity" evidence="3">
    <location>
        <begin position="129"/>
        <end position="141"/>
    </location>
</feature>
<comment type="subunit">
    <text evidence="2">Homodimer.</text>
</comment>
<gene>
    <name evidence="4" type="ORF">SAMN04488563_0814</name>
</gene>
<keyword evidence="1 2" id="KW-0238">DNA-binding</keyword>
<proteinExistence type="inferred from homology"/>
<comment type="subcellular location">
    <subcellularLocation>
        <location evidence="2">Cytoplasm</location>
        <location evidence="2">Nucleoid</location>
    </subcellularLocation>
</comment>
<comment type="function">
    <text evidence="2">Binds to DNA and alters its conformation. May be involved in regulation of gene expression, nucleoid organization and DNA protection.</text>
</comment>
<dbReference type="InterPro" id="IPR004401">
    <property type="entry name" value="YbaB/EbfC"/>
</dbReference>
<keyword evidence="5" id="KW-1185">Reference proteome</keyword>
<dbReference type="GO" id="GO:0043590">
    <property type="term" value="C:bacterial nucleoid"/>
    <property type="evidence" value="ECO:0007669"/>
    <property type="project" value="UniProtKB-UniRule"/>
</dbReference>
<organism evidence="4 5">
    <name type="scientific">Jiangella alkaliphila</name>
    <dbReference type="NCBI Taxonomy" id="419479"/>
    <lineage>
        <taxon>Bacteria</taxon>
        <taxon>Bacillati</taxon>
        <taxon>Actinomycetota</taxon>
        <taxon>Actinomycetes</taxon>
        <taxon>Jiangellales</taxon>
        <taxon>Jiangellaceae</taxon>
        <taxon>Jiangella</taxon>
    </lineage>
</organism>
<evidence type="ECO:0000256" key="2">
    <source>
        <dbReference type="HAMAP-Rule" id="MF_00274"/>
    </source>
</evidence>